<evidence type="ECO:0008006" key="4">
    <source>
        <dbReference type="Google" id="ProtNLM"/>
    </source>
</evidence>
<dbReference type="RefSeq" id="WP_067774235.1">
    <property type="nucleotide sequence ID" value="NZ_JACVVN010000012.1"/>
</dbReference>
<reference evidence="3" key="1">
    <citation type="submission" date="2016-09" db="EMBL/GenBank/DDBJ databases">
        <authorList>
            <person name="Koehorst J."/>
        </authorList>
    </citation>
    <scope>NUCLEOTIDE SEQUENCE [LARGE SCALE GENOMIC DNA]</scope>
</reference>
<protein>
    <recommendedName>
        <fullName evidence="4">Lipoprotein</fullName>
    </recommendedName>
</protein>
<evidence type="ECO:0000313" key="2">
    <source>
        <dbReference type="EMBL" id="SEH91402.1"/>
    </source>
</evidence>
<name>A0A1C7PCV4_9BACT</name>
<evidence type="ECO:0000313" key="3">
    <source>
        <dbReference type="Proteomes" id="UP000176204"/>
    </source>
</evidence>
<feature type="signal peptide" evidence="1">
    <location>
        <begin position="1"/>
        <end position="20"/>
    </location>
</feature>
<keyword evidence="1" id="KW-0732">Signal</keyword>
<gene>
    <name evidence="2" type="ORF">PYTT_1672</name>
</gene>
<sequence>MKIHRILFLCTALASTLVLTTQCNSSSENESLVKAPADSSLNGTLMTFVNGIFSAGDYASDADIDGEGNDISGPSGKLPSTNATPFFSTEWKYTRFEGNTFTALREDYSVLGQGTYTNKVEGTTGESTILELVFTTDLEKTIDSVTYSYTNIRLSGALSRMAYRDVYSGICSYTETATTTTGGSVSYPRNYRFSNAIVTLTKLAQ</sequence>
<feature type="chain" id="PRO_5014266501" description="Lipoprotein" evidence="1">
    <location>
        <begin position="21"/>
        <end position="205"/>
    </location>
</feature>
<proteinExistence type="predicted"/>
<evidence type="ECO:0000256" key="1">
    <source>
        <dbReference type="SAM" id="SignalP"/>
    </source>
</evidence>
<dbReference type="EMBL" id="LT629973">
    <property type="protein sequence ID" value="SEH91402.1"/>
    <property type="molecule type" value="Genomic_DNA"/>
</dbReference>
<dbReference type="KEGG" id="agl:PYTT_1672"/>
<dbReference type="Proteomes" id="UP000176204">
    <property type="component" value="Chromosome I"/>
</dbReference>
<organism evidence="2 3">
    <name type="scientific">Akkermansia glycaniphila</name>
    <dbReference type="NCBI Taxonomy" id="1679444"/>
    <lineage>
        <taxon>Bacteria</taxon>
        <taxon>Pseudomonadati</taxon>
        <taxon>Verrucomicrobiota</taxon>
        <taxon>Verrucomicrobiia</taxon>
        <taxon>Verrucomicrobiales</taxon>
        <taxon>Akkermansiaceae</taxon>
        <taxon>Akkermansia</taxon>
    </lineage>
</organism>
<dbReference type="STRING" id="1679444.PYTT_1672"/>
<dbReference type="AlphaFoldDB" id="A0A1C7PCV4"/>
<keyword evidence="3" id="KW-1185">Reference proteome</keyword>
<accession>A0A1C7PCV4</accession>